<sequence>MSALFYNHLYVSGDTYRSLSYLFRVSHNSITKIIPETCQALYAALKDQYFQCPRTPDEWKLVADEYWRRWNFPNCVGSLDGKHIMIQQPACSGAKFFNYKHHFSLILMALADANYKFLFVDIGAQGTTHSEALPFCIVADDAFPLKYYLQKPYPHRNLTKEQRIYNYRLSRARRCIENAFGILSNRFRVFLKPIALTPDKVDAVVMASCALHNMLRTEAPSSYILCGDVEDHASHEITQGTWRLAGSLPAARLSSRRSATQSAKTLRDAFCRYFNSDEGSVPWQEDMIYQ</sequence>
<keyword evidence="5" id="KW-0479">Metal-binding</keyword>
<evidence type="ECO:0000313" key="9">
    <source>
        <dbReference type="EMBL" id="KAJ8034381.1"/>
    </source>
</evidence>
<evidence type="ECO:0000256" key="6">
    <source>
        <dbReference type="ARBA" id="ARBA00022801"/>
    </source>
</evidence>
<dbReference type="EMBL" id="JAIZAY010000010">
    <property type="protein sequence ID" value="KAJ8034381.1"/>
    <property type="molecule type" value="Genomic_DNA"/>
</dbReference>
<protein>
    <submittedName>
        <fullName evidence="9">Protein ALP1-like</fullName>
    </submittedName>
</protein>
<keyword evidence="7" id="KW-0539">Nucleus</keyword>
<dbReference type="GO" id="GO:0046872">
    <property type="term" value="F:metal ion binding"/>
    <property type="evidence" value="ECO:0007669"/>
    <property type="project" value="UniProtKB-KW"/>
</dbReference>
<dbReference type="Proteomes" id="UP001152320">
    <property type="component" value="Chromosome 10"/>
</dbReference>
<dbReference type="OrthoDB" id="10061326at2759"/>
<accession>A0A9Q1H6N0</accession>
<proteinExistence type="inferred from homology"/>
<dbReference type="InterPro" id="IPR027806">
    <property type="entry name" value="HARBI1_dom"/>
</dbReference>
<evidence type="ECO:0000256" key="3">
    <source>
        <dbReference type="ARBA" id="ARBA00006958"/>
    </source>
</evidence>
<dbReference type="GO" id="GO:0005634">
    <property type="term" value="C:nucleus"/>
    <property type="evidence" value="ECO:0007669"/>
    <property type="project" value="UniProtKB-SubCell"/>
</dbReference>
<evidence type="ECO:0000256" key="1">
    <source>
        <dbReference type="ARBA" id="ARBA00001968"/>
    </source>
</evidence>
<gene>
    <name evidence="9" type="ORF">HOLleu_21188</name>
</gene>
<dbReference type="InterPro" id="IPR045249">
    <property type="entry name" value="HARBI1-like"/>
</dbReference>
<comment type="caution">
    <text evidence="9">The sequence shown here is derived from an EMBL/GenBank/DDBJ whole genome shotgun (WGS) entry which is preliminary data.</text>
</comment>
<keyword evidence="4" id="KW-0540">Nuclease</keyword>
<dbReference type="PANTHER" id="PTHR22930:SF269">
    <property type="entry name" value="NUCLEASE HARBI1-LIKE PROTEIN"/>
    <property type="match status" value="1"/>
</dbReference>
<dbReference type="Pfam" id="PF13359">
    <property type="entry name" value="DDE_Tnp_4"/>
    <property type="match status" value="1"/>
</dbReference>
<comment type="similarity">
    <text evidence="3">Belongs to the HARBI1 family.</text>
</comment>
<evidence type="ECO:0000256" key="2">
    <source>
        <dbReference type="ARBA" id="ARBA00004123"/>
    </source>
</evidence>
<keyword evidence="6" id="KW-0378">Hydrolase</keyword>
<dbReference type="PANTHER" id="PTHR22930">
    <property type="match status" value="1"/>
</dbReference>
<name>A0A9Q1H6N0_HOLLE</name>
<evidence type="ECO:0000256" key="7">
    <source>
        <dbReference type="ARBA" id="ARBA00023242"/>
    </source>
</evidence>
<evidence type="ECO:0000259" key="8">
    <source>
        <dbReference type="Pfam" id="PF13359"/>
    </source>
</evidence>
<evidence type="ECO:0000256" key="4">
    <source>
        <dbReference type="ARBA" id="ARBA00022722"/>
    </source>
</evidence>
<comment type="cofactor">
    <cofactor evidence="1">
        <name>a divalent metal cation</name>
        <dbReference type="ChEBI" id="CHEBI:60240"/>
    </cofactor>
</comment>
<comment type="subcellular location">
    <subcellularLocation>
        <location evidence="2">Nucleus</location>
    </subcellularLocation>
</comment>
<feature type="domain" description="DDE Tnp4" evidence="8">
    <location>
        <begin position="79"/>
        <end position="213"/>
    </location>
</feature>
<dbReference type="GO" id="GO:0004518">
    <property type="term" value="F:nuclease activity"/>
    <property type="evidence" value="ECO:0007669"/>
    <property type="project" value="UniProtKB-KW"/>
</dbReference>
<evidence type="ECO:0000313" key="10">
    <source>
        <dbReference type="Proteomes" id="UP001152320"/>
    </source>
</evidence>
<dbReference type="AlphaFoldDB" id="A0A9Q1H6N0"/>
<organism evidence="9 10">
    <name type="scientific">Holothuria leucospilota</name>
    <name type="common">Black long sea cucumber</name>
    <name type="synonym">Mertensiothuria leucospilota</name>
    <dbReference type="NCBI Taxonomy" id="206669"/>
    <lineage>
        <taxon>Eukaryota</taxon>
        <taxon>Metazoa</taxon>
        <taxon>Echinodermata</taxon>
        <taxon>Eleutherozoa</taxon>
        <taxon>Echinozoa</taxon>
        <taxon>Holothuroidea</taxon>
        <taxon>Aspidochirotacea</taxon>
        <taxon>Aspidochirotida</taxon>
        <taxon>Holothuriidae</taxon>
        <taxon>Holothuria</taxon>
    </lineage>
</organism>
<evidence type="ECO:0000256" key="5">
    <source>
        <dbReference type="ARBA" id="ARBA00022723"/>
    </source>
</evidence>
<keyword evidence="10" id="KW-1185">Reference proteome</keyword>
<reference evidence="9" key="1">
    <citation type="submission" date="2021-10" db="EMBL/GenBank/DDBJ databases">
        <title>Tropical sea cucumber genome reveals ecological adaptation and Cuvierian tubules defense mechanism.</title>
        <authorList>
            <person name="Chen T."/>
        </authorList>
    </citation>
    <scope>NUCLEOTIDE SEQUENCE</scope>
    <source>
        <strain evidence="9">Nanhai2018</strain>
        <tissue evidence="9">Muscle</tissue>
    </source>
</reference>
<dbReference type="GO" id="GO:0016787">
    <property type="term" value="F:hydrolase activity"/>
    <property type="evidence" value="ECO:0007669"/>
    <property type="project" value="UniProtKB-KW"/>
</dbReference>